<accession>A0ABS8W7W4</accession>
<organism evidence="1 2">
    <name type="scientific">Motilimonas cestriensis</name>
    <dbReference type="NCBI Taxonomy" id="2742685"/>
    <lineage>
        <taxon>Bacteria</taxon>
        <taxon>Pseudomonadati</taxon>
        <taxon>Pseudomonadota</taxon>
        <taxon>Gammaproteobacteria</taxon>
        <taxon>Alteromonadales</taxon>
        <taxon>Alteromonadales genera incertae sedis</taxon>
        <taxon>Motilimonas</taxon>
    </lineage>
</organism>
<name>A0ABS8W7W4_9GAMM</name>
<evidence type="ECO:0000313" key="1">
    <source>
        <dbReference type="EMBL" id="MCE2595081.1"/>
    </source>
</evidence>
<gene>
    <name evidence="1" type="ORF">K6Y31_09650</name>
</gene>
<sequence length="64" mass="7164">MIGKIAAYSLVGQSIQHAGIITFFNQKTDEVTIRDFDGNIWNGWGFQIKLIQPEEPEIESPIAS</sequence>
<comment type="caution">
    <text evidence="1">The sequence shown here is derived from an EMBL/GenBank/DDBJ whole genome shotgun (WGS) entry which is preliminary data.</text>
</comment>
<evidence type="ECO:0000313" key="2">
    <source>
        <dbReference type="Proteomes" id="UP001201273"/>
    </source>
</evidence>
<reference evidence="1 2" key="1">
    <citation type="journal article" date="2022" name="Environ. Microbiol. Rep.">
        <title>Eco-phylogenetic analyses reveal divergent evolution of vitamin B12 metabolism in the marine bacterial family 'Psychromonadaceae'.</title>
        <authorList>
            <person name="Jin X."/>
            <person name="Yang Y."/>
            <person name="Cao H."/>
            <person name="Gao B."/>
            <person name="Zhao Z."/>
        </authorList>
    </citation>
    <scope>NUCLEOTIDE SEQUENCE [LARGE SCALE GENOMIC DNA]</scope>
    <source>
        <strain evidence="1 2">MKS20</strain>
    </source>
</reference>
<protein>
    <submittedName>
        <fullName evidence="1">Uncharacterized protein</fullName>
    </submittedName>
</protein>
<keyword evidence="2" id="KW-1185">Reference proteome</keyword>
<dbReference type="EMBL" id="JAIMJA010000008">
    <property type="protein sequence ID" value="MCE2595081.1"/>
    <property type="molecule type" value="Genomic_DNA"/>
</dbReference>
<dbReference type="Proteomes" id="UP001201273">
    <property type="component" value="Unassembled WGS sequence"/>
</dbReference>
<dbReference type="RefSeq" id="WP_233052579.1">
    <property type="nucleotide sequence ID" value="NZ_JAIMJA010000008.1"/>
</dbReference>
<proteinExistence type="predicted"/>